<dbReference type="PROSITE" id="PS51986">
    <property type="entry name" value="GS_BETA_GRASP"/>
    <property type="match status" value="1"/>
</dbReference>
<dbReference type="GO" id="GO:0005524">
    <property type="term" value="F:ATP binding"/>
    <property type="evidence" value="ECO:0007669"/>
    <property type="project" value="UniProtKB-KW"/>
</dbReference>
<accession>A0A381YPJ5</accession>
<feature type="non-terminal residue" evidence="6">
    <location>
        <position position="167"/>
    </location>
</feature>
<dbReference type="EMBL" id="UINC01018656">
    <property type="protein sequence ID" value="SVA78561.1"/>
    <property type="molecule type" value="Genomic_DNA"/>
</dbReference>
<evidence type="ECO:0000259" key="5">
    <source>
        <dbReference type="PROSITE" id="PS51987"/>
    </source>
</evidence>
<feature type="domain" description="GS beta-grasp" evidence="4">
    <location>
        <begin position="24"/>
        <end position="119"/>
    </location>
</feature>
<name>A0A381YPJ5_9ZZZZ</name>
<dbReference type="PROSITE" id="PS51987">
    <property type="entry name" value="GS_CATALYTIC"/>
    <property type="match status" value="1"/>
</dbReference>
<dbReference type="InterPro" id="IPR008147">
    <property type="entry name" value="Gln_synt_N"/>
</dbReference>
<dbReference type="PANTHER" id="PTHR43785">
    <property type="entry name" value="GAMMA-GLUTAMYLPUTRESCINE SYNTHETASE"/>
    <property type="match status" value="1"/>
</dbReference>
<evidence type="ECO:0000256" key="3">
    <source>
        <dbReference type="ARBA" id="ARBA00022840"/>
    </source>
</evidence>
<keyword evidence="2" id="KW-0547">Nucleotide-binding</keyword>
<gene>
    <name evidence="6" type="ORF">METZ01_LOCUS131415</name>
</gene>
<dbReference type="SUPFAM" id="SSF54368">
    <property type="entry name" value="Glutamine synthetase, N-terminal domain"/>
    <property type="match status" value="1"/>
</dbReference>
<dbReference type="SUPFAM" id="SSF55931">
    <property type="entry name" value="Glutamine synthetase/guanido kinase"/>
    <property type="match status" value="1"/>
</dbReference>
<dbReference type="GO" id="GO:0004356">
    <property type="term" value="F:glutamine synthetase activity"/>
    <property type="evidence" value="ECO:0007669"/>
    <property type="project" value="InterPro"/>
</dbReference>
<proteinExistence type="predicted"/>
<dbReference type="PANTHER" id="PTHR43785:SF12">
    <property type="entry name" value="TYPE-1 GLUTAMINE SYNTHETASE 2"/>
    <property type="match status" value="1"/>
</dbReference>
<evidence type="ECO:0000256" key="1">
    <source>
        <dbReference type="ARBA" id="ARBA00022598"/>
    </source>
</evidence>
<keyword evidence="1" id="KW-0436">Ligase</keyword>
<organism evidence="6">
    <name type="scientific">marine metagenome</name>
    <dbReference type="NCBI Taxonomy" id="408172"/>
    <lineage>
        <taxon>unclassified sequences</taxon>
        <taxon>metagenomes</taxon>
        <taxon>ecological metagenomes</taxon>
    </lineage>
</organism>
<dbReference type="Gene3D" id="3.30.590.10">
    <property type="entry name" value="Glutamine synthetase/guanido kinase, catalytic domain"/>
    <property type="match status" value="1"/>
</dbReference>
<evidence type="ECO:0000256" key="2">
    <source>
        <dbReference type="ARBA" id="ARBA00022741"/>
    </source>
</evidence>
<evidence type="ECO:0000313" key="6">
    <source>
        <dbReference type="EMBL" id="SVA78561.1"/>
    </source>
</evidence>
<reference evidence="6" key="1">
    <citation type="submission" date="2018-05" db="EMBL/GenBank/DDBJ databases">
        <authorList>
            <person name="Lanie J.A."/>
            <person name="Ng W.-L."/>
            <person name="Kazmierczak K.M."/>
            <person name="Andrzejewski T.M."/>
            <person name="Davidsen T.M."/>
            <person name="Wayne K.J."/>
            <person name="Tettelin H."/>
            <person name="Glass J.I."/>
            <person name="Rusch D."/>
            <person name="Podicherti R."/>
            <person name="Tsui H.-C.T."/>
            <person name="Winkler M.E."/>
        </authorList>
    </citation>
    <scope>NUCLEOTIDE SEQUENCE</scope>
</reference>
<dbReference type="Pfam" id="PF00120">
    <property type="entry name" value="Gln-synt_C"/>
    <property type="match status" value="1"/>
</dbReference>
<protein>
    <submittedName>
        <fullName evidence="6">Uncharacterized protein</fullName>
    </submittedName>
</protein>
<sequence>MSIKYKKVSLASLEEFESFCTNNPDIKYIDAILSDISGIIRGKRLPVIEAKKLFISGIQFCYSTFLLDPTGYCPDAAGRGFSDGDPDATYYPVAGSLNKMPWHKDPLAQVLITIQDESRYSSIIDPRNVLAKILERFDDLNLFFKVAFELEFYLFKKRKNLSEKPEP</sequence>
<evidence type="ECO:0000259" key="4">
    <source>
        <dbReference type="PROSITE" id="PS51986"/>
    </source>
</evidence>
<dbReference type="Gene3D" id="3.10.20.70">
    <property type="entry name" value="Glutamine synthetase, N-terminal domain"/>
    <property type="match status" value="1"/>
</dbReference>
<dbReference type="AlphaFoldDB" id="A0A381YPJ5"/>
<dbReference type="InterPro" id="IPR014746">
    <property type="entry name" value="Gln_synth/guanido_kin_cat_dom"/>
</dbReference>
<dbReference type="InterPro" id="IPR036651">
    <property type="entry name" value="Gln_synt_N_sf"/>
</dbReference>
<dbReference type="InterPro" id="IPR008146">
    <property type="entry name" value="Gln_synth_cat_dom"/>
</dbReference>
<dbReference type="GO" id="GO:0006598">
    <property type="term" value="P:polyamine catabolic process"/>
    <property type="evidence" value="ECO:0007669"/>
    <property type="project" value="TreeGrafter"/>
</dbReference>
<feature type="domain" description="GS catalytic" evidence="5">
    <location>
        <begin position="126"/>
        <end position="167"/>
    </location>
</feature>
<keyword evidence="3" id="KW-0067">ATP-binding</keyword>
<dbReference type="GO" id="GO:0006542">
    <property type="term" value="P:glutamine biosynthetic process"/>
    <property type="evidence" value="ECO:0007669"/>
    <property type="project" value="InterPro"/>
</dbReference>